<gene>
    <name evidence="2" type="ORF">F3Y22_tig00111832pilonHSYRG00033</name>
</gene>
<dbReference type="EMBL" id="VEPZ02001439">
    <property type="protein sequence ID" value="KAE8672959.1"/>
    <property type="molecule type" value="Genomic_DNA"/>
</dbReference>
<proteinExistence type="predicted"/>
<evidence type="ECO:0000256" key="1">
    <source>
        <dbReference type="SAM" id="MobiDB-lite"/>
    </source>
</evidence>
<comment type="caution">
    <text evidence="2">The sequence shown here is derived from an EMBL/GenBank/DDBJ whole genome shotgun (WGS) entry which is preliminary data.</text>
</comment>
<keyword evidence="3" id="KW-1185">Reference proteome</keyword>
<feature type="compositionally biased region" description="Polar residues" evidence="1">
    <location>
        <begin position="11"/>
        <end position="27"/>
    </location>
</feature>
<sequence>MNSVADAGSVTRENSGFSSRTSKNYIQNAEGFQAGNGSAAGGTSPVRCGNR</sequence>
<dbReference type="AlphaFoldDB" id="A0A6A2YCH5"/>
<evidence type="ECO:0000313" key="3">
    <source>
        <dbReference type="Proteomes" id="UP000436088"/>
    </source>
</evidence>
<dbReference type="Proteomes" id="UP000436088">
    <property type="component" value="Unassembled WGS sequence"/>
</dbReference>
<reference evidence="2" key="1">
    <citation type="submission" date="2019-09" db="EMBL/GenBank/DDBJ databases">
        <title>Draft genome information of white flower Hibiscus syriacus.</title>
        <authorList>
            <person name="Kim Y.-M."/>
        </authorList>
    </citation>
    <scope>NUCLEOTIDE SEQUENCE [LARGE SCALE GENOMIC DNA]</scope>
    <source>
        <strain evidence="2">YM2019G1</strain>
    </source>
</reference>
<name>A0A6A2YCH5_HIBSY</name>
<protein>
    <submittedName>
        <fullName evidence="2">Uncharacterized protein</fullName>
    </submittedName>
</protein>
<organism evidence="2 3">
    <name type="scientific">Hibiscus syriacus</name>
    <name type="common">Rose of Sharon</name>
    <dbReference type="NCBI Taxonomy" id="106335"/>
    <lineage>
        <taxon>Eukaryota</taxon>
        <taxon>Viridiplantae</taxon>
        <taxon>Streptophyta</taxon>
        <taxon>Embryophyta</taxon>
        <taxon>Tracheophyta</taxon>
        <taxon>Spermatophyta</taxon>
        <taxon>Magnoliopsida</taxon>
        <taxon>eudicotyledons</taxon>
        <taxon>Gunneridae</taxon>
        <taxon>Pentapetalae</taxon>
        <taxon>rosids</taxon>
        <taxon>malvids</taxon>
        <taxon>Malvales</taxon>
        <taxon>Malvaceae</taxon>
        <taxon>Malvoideae</taxon>
        <taxon>Hibiscus</taxon>
    </lineage>
</organism>
<accession>A0A6A2YCH5</accession>
<evidence type="ECO:0000313" key="2">
    <source>
        <dbReference type="EMBL" id="KAE8672959.1"/>
    </source>
</evidence>
<feature type="region of interest" description="Disordered" evidence="1">
    <location>
        <begin position="1"/>
        <end position="51"/>
    </location>
</feature>